<dbReference type="OrthoDB" id="425619at2759"/>
<dbReference type="SUPFAM" id="SSF53098">
    <property type="entry name" value="Ribonuclease H-like"/>
    <property type="match status" value="1"/>
</dbReference>
<sequence length="441" mass="50947">MDGEDSATDTPHLDVVHISIEDARDSKACVGHDRDTLALMIQEHRYKPFLTLAPLSSLREVMHNLAEIQGKSPKSLVMSVAKYEAIVHHLQHPTFKVEPHFKHWVKTRKFQLLDLPEEDERQVLVIAKDKVDKLQRRYFGVTRVYVQEFCKSCPVCKLKPHHSAAMGPQGQSPEARTQPRVERHGFFQDMAHIDLIDMRHSPDGEYRYIGHFMDEYSRFHVLFPMKRKAAPELSRLLEERVLGYFGPPKVFYGSEGVEIANRLVTTTLEKWDDKVNFVDRHSRTSRSGRVMERSRQAILDRLADIRENEMDSRRAKHYPWASWLPRVMFTINSECQESARDSPYFSVYGCSSPVLMFTEERCQGREEPLDSDGEQELDARGRDGVCWGPEAVAATGDEEETHAMESGFDTTLQEQDHNYITTITATSKRFKMEPPDYDEDD</sequence>
<dbReference type="PROSITE" id="PS50994">
    <property type="entry name" value="INTEGRASE"/>
    <property type="match status" value="1"/>
</dbReference>
<dbReference type="GO" id="GO:0003676">
    <property type="term" value="F:nucleic acid binding"/>
    <property type="evidence" value="ECO:0007669"/>
    <property type="project" value="InterPro"/>
</dbReference>
<evidence type="ECO:0000259" key="2">
    <source>
        <dbReference type="PROSITE" id="PS50994"/>
    </source>
</evidence>
<comment type="caution">
    <text evidence="3">The sequence shown here is derived from an EMBL/GenBank/DDBJ whole genome shotgun (WGS) entry which is preliminary data.</text>
</comment>
<dbReference type="Proteomes" id="UP000324222">
    <property type="component" value="Unassembled WGS sequence"/>
</dbReference>
<organism evidence="3 4">
    <name type="scientific">Portunus trituberculatus</name>
    <name type="common">Swimming crab</name>
    <name type="synonym">Neptunus trituberculatus</name>
    <dbReference type="NCBI Taxonomy" id="210409"/>
    <lineage>
        <taxon>Eukaryota</taxon>
        <taxon>Metazoa</taxon>
        <taxon>Ecdysozoa</taxon>
        <taxon>Arthropoda</taxon>
        <taxon>Crustacea</taxon>
        <taxon>Multicrustacea</taxon>
        <taxon>Malacostraca</taxon>
        <taxon>Eumalacostraca</taxon>
        <taxon>Eucarida</taxon>
        <taxon>Decapoda</taxon>
        <taxon>Pleocyemata</taxon>
        <taxon>Brachyura</taxon>
        <taxon>Eubrachyura</taxon>
        <taxon>Portunoidea</taxon>
        <taxon>Portunidae</taxon>
        <taxon>Portuninae</taxon>
        <taxon>Portunus</taxon>
    </lineage>
</organism>
<name>A0A5B7CL51_PORTR</name>
<feature type="region of interest" description="Disordered" evidence="1">
    <location>
        <begin position="365"/>
        <end position="384"/>
    </location>
</feature>
<evidence type="ECO:0000313" key="4">
    <source>
        <dbReference type="Proteomes" id="UP000324222"/>
    </source>
</evidence>
<evidence type="ECO:0000313" key="3">
    <source>
        <dbReference type="EMBL" id="MPC09531.1"/>
    </source>
</evidence>
<dbReference type="InterPro" id="IPR036397">
    <property type="entry name" value="RNaseH_sf"/>
</dbReference>
<dbReference type="InterPro" id="IPR012337">
    <property type="entry name" value="RNaseH-like_sf"/>
</dbReference>
<dbReference type="AlphaFoldDB" id="A0A5B7CL51"/>
<dbReference type="GO" id="GO:0015074">
    <property type="term" value="P:DNA integration"/>
    <property type="evidence" value="ECO:0007669"/>
    <property type="project" value="InterPro"/>
</dbReference>
<dbReference type="InterPro" id="IPR001584">
    <property type="entry name" value="Integrase_cat-core"/>
</dbReference>
<gene>
    <name evidence="3" type="primary">KRBA2_3</name>
    <name evidence="3" type="ORF">E2C01_002145</name>
</gene>
<dbReference type="EMBL" id="VSRR010000073">
    <property type="protein sequence ID" value="MPC09531.1"/>
    <property type="molecule type" value="Genomic_DNA"/>
</dbReference>
<accession>A0A5B7CL51</accession>
<evidence type="ECO:0000256" key="1">
    <source>
        <dbReference type="SAM" id="MobiDB-lite"/>
    </source>
</evidence>
<reference evidence="3 4" key="1">
    <citation type="submission" date="2019-05" db="EMBL/GenBank/DDBJ databases">
        <title>Another draft genome of Portunus trituberculatus and its Hox gene families provides insights of decapod evolution.</title>
        <authorList>
            <person name="Jeong J.-H."/>
            <person name="Song I."/>
            <person name="Kim S."/>
            <person name="Choi T."/>
            <person name="Kim D."/>
            <person name="Ryu S."/>
            <person name="Kim W."/>
        </authorList>
    </citation>
    <scope>NUCLEOTIDE SEQUENCE [LARGE SCALE GENOMIC DNA]</scope>
    <source>
        <tissue evidence="3">Muscle</tissue>
    </source>
</reference>
<feature type="domain" description="Integrase catalytic" evidence="2">
    <location>
        <begin position="175"/>
        <end position="361"/>
    </location>
</feature>
<protein>
    <submittedName>
        <fullName evidence="3">KRAB-A domain-containing protein 2</fullName>
    </submittedName>
</protein>
<proteinExistence type="predicted"/>
<dbReference type="Gene3D" id="3.30.420.10">
    <property type="entry name" value="Ribonuclease H-like superfamily/Ribonuclease H"/>
    <property type="match status" value="1"/>
</dbReference>
<keyword evidence="4" id="KW-1185">Reference proteome</keyword>